<feature type="domain" description="GST N-terminal" evidence="1">
    <location>
        <begin position="1"/>
        <end position="74"/>
    </location>
</feature>
<dbReference type="PANTHER" id="PTHR44051">
    <property type="entry name" value="GLUTATHIONE S-TRANSFERASE-RELATED"/>
    <property type="match status" value="1"/>
</dbReference>
<keyword evidence="3" id="KW-1185">Reference proteome</keyword>
<dbReference type="InterPro" id="IPR036282">
    <property type="entry name" value="Glutathione-S-Trfase_C_sf"/>
</dbReference>
<protein>
    <submittedName>
        <fullName evidence="2">Glutathione S-transferase</fullName>
    </submittedName>
</protein>
<dbReference type="Gene3D" id="3.40.30.10">
    <property type="entry name" value="Glutaredoxin"/>
    <property type="match status" value="1"/>
</dbReference>
<dbReference type="InterPro" id="IPR040079">
    <property type="entry name" value="Glutathione_S-Trfase"/>
</dbReference>
<dbReference type="PANTHER" id="PTHR44051:SF8">
    <property type="entry name" value="GLUTATHIONE S-TRANSFERASE GSTA"/>
    <property type="match status" value="1"/>
</dbReference>
<keyword evidence="2" id="KW-0808">Transferase</keyword>
<dbReference type="Pfam" id="PF13417">
    <property type="entry name" value="GST_N_3"/>
    <property type="match status" value="1"/>
</dbReference>
<evidence type="ECO:0000313" key="3">
    <source>
        <dbReference type="Proteomes" id="UP000179786"/>
    </source>
</evidence>
<dbReference type="EMBL" id="MKJU01000027">
    <property type="protein sequence ID" value="OHU90067.1"/>
    <property type="molecule type" value="Genomic_DNA"/>
</dbReference>
<gene>
    <name evidence="2" type="ORF">BET10_14935</name>
</gene>
<dbReference type="Gene3D" id="1.20.1050.10">
    <property type="match status" value="1"/>
</dbReference>
<dbReference type="OrthoDB" id="6258999at2"/>
<dbReference type="InterPro" id="IPR004045">
    <property type="entry name" value="Glutathione_S-Trfase_N"/>
</dbReference>
<accession>A0A1S1MXE7</accession>
<dbReference type="AlphaFoldDB" id="A0A1S1MXE7"/>
<dbReference type="SUPFAM" id="SSF47616">
    <property type="entry name" value="GST C-terminal domain-like"/>
    <property type="match status" value="1"/>
</dbReference>
<dbReference type="SUPFAM" id="SSF52833">
    <property type="entry name" value="Thioredoxin-like"/>
    <property type="match status" value="1"/>
</dbReference>
<dbReference type="STRING" id="1859457.BET10_14935"/>
<dbReference type="RefSeq" id="WP_070986035.1">
    <property type="nucleotide sequence ID" value="NZ_MKJU01000027.1"/>
</dbReference>
<dbReference type="GO" id="GO:0016740">
    <property type="term" value="F:transferase activity"/>
    <property type="evidence" value="ECO:0007669"/>
    <property type="project" value="UniProtKB-KW"/>
</dbReference>
<dbReference type="SFLD" id="SFLDS00019">
    <property type="entry name" value="Glutathione_Transferase_(cytos"/>
    <property type="match status" value="1"/>
</dbReference>
<evidence type="ECO:0000313" key="2">
    <source>
        <dbReference type="EMBL" id="OHU90067.1"/>
    </source>
</evidence>
<evidence type="ECO:0000259" key="1">
    <source>
        <dbReference type="PROSITE" id="PS50404"/>
    </source>
</evidence>
<dbReference type="InterPro" id="IPR036249">
    <property type="entry name" value="Thioredoxin-like_sf"/>
</dbReference>
<comment type="caution">
    <text evidence="2">The sequence shown here is derived from an EMBL/GenBank/DDBJ whole genome shotgun (WGS) entry which is preliminary data.</text>
</comment>
<sequence length="205" mass="22430">MYTLYYSPRACSLATQVILRELGQQVALINKSTIESFADINPVGSIPVLLDGEKTLTEGAAIILYLLHKHRSSMLPKEADDYQQAVQDIMFANATVHPAYSRLFFITQNMSAGVAQTDAMKAAAQHLTQLWLVVESRLSKQPFLGGGVPSAADILLAVYAHWGSFFPVEIIIGTRAQSMISYVESMESFQLAVAAEQSQTDELAS</sequence>
<dbReference type="CDD" id="cd03057">
    <property type="entry name" value="GST_N_Beta"/>
    <property type="match status" value="1"/>
</dbReference>
<dbReference type="PROSITE" id="PS50404">
    <property type="entry name" value="GST_NTER"/>
    <property type="match status" value="1"/>
</dbReference>
<name>A0A1S1MXE7_9GAMM</name>
<dbReference type="Proteomes" id="UP000179786">
    <property type="component" value="Unassembled WGS sequence"/>
</dbReference>
<reference evidence="2 3" key="1">
    <citation type="submission" date="2016-09" db="EMBL/GenBank/DDBJ databases">
        <title>Pseudoalteromonas amylolytica sp. nov., isolated from the surface seawater.</title>
        <authorList>
            <person name="Wu Y.-H."/>
            <person name="Cheng H."/>
            <person name="Jin X.-B."/>
            <person name="Wang C.-S."/>
            <person name="Xu X.-W."/>
        </authorList>
    </citation>
    <scope>NUCLEOTIDE SEQUENCE [LARGE SCALE GENOMIC DNA]</scope>
    <source>
        <strain evidence="2 3">JW1</strain>
    </source>
</reference>
<organism evidence="2 3">
    <name type="scientific">Pseudoalteromonas amylolytica</name>
    <dbReference type="NCBI Taxonomy" id="1859457"/>
    <lineage>
        <taxon>Bacteria</taxon>
        <taxon>Pseudomonadati</taxon>
        <taxon>Pseudomonadota</taxon>
        <taxon>Gammaproteobacteria</taxon>
        <taxon>Alteromonadales</taxon>
        <taxon>Pseudoalteromonadaceae</taxon>
        <taxon>Pseudoalteromonas</taxon>
    </lineage>
</organism>
<dbReference type="SFLD" id="SFLDG00358">
    <property type="entry name" value="Main_(cytGST)"/>
    <property type="match status" value="1"/>
</dbReference>
<proteinExistence type="predicted"/>